<keyword evidence="3" id="KW-0735">Signal-anchor</keyword>
<feature type="domain" description="Thioredoxin" evidence="6">
    <location>
        <begin position="37"/>
        <end position="187"/>
    </location>
</feature>
<evidence type="ECO:0000313" key="8">
    <source>
        <dbReference type="Proteomes" id="UP000532121"/>
    </source>
</evidence>
<gene>
    <name evidence="7" type="ORF">HHO37_05140</name>
</gene>
<dbReference type="PANTHER" id="PTHR42852:SF6">
    <property type="entry name" value="THIOL:DISULFIDE INTERCHANGE PROTEIN DSBE"/>
    <property type="match status" value="1"/>
</dbReference>
<dbReference type="InterPro" id="IPR050553">
    <property type="entry name" value="Thioredoxin_ResA/DsbE_sf"/>
</dbReference>
<evidence type="ECO:0000256" key="5">
    <source>
        <dbReference type="ARBA" id="ARBA00023284"/>
    </source>
</evidence>
<dbReference type="GO" id="GO:0017004">
    <property type="term" value="P:cytochrome complex assembly"/>
    <property type="evidence" value="ECO:0007669"/>
    <property type="project" value="UniProtKB-KW"/>
</dbReference>
<comment type="subcellular location">
    <subcellularLocation>
        <location evidence="1">Cell envelope</location>
    </subcellularLocation>
</comment>
<evidence type="ECO:0000259" key="6">
    <source>
        <dbReference type="PROSITE" id="PS51352"/>
    </source>
</evidence>
<dbReference type="GO" id="GO:0030313">
    <property type="term" value="C:cell envelope"/>
    <property type="evidence" value="ECO:0007669"/>
    <property type="project" value="UniProtKB-SubCell"/>
</dbReference>
<evidence type="ECO:0000256" key="1">
    <source>
        <dbReference type="ARBA" id="ARBA00004196"/>
    </source>
</evidence>
<dbReference type="Gene3D" id="3.40.30.10">
    <property type="entry name" value="Glutaredoxin"/>
    <property type="match status" value="1"/>
</dbReference>
<dbReference type="InterPro" id="IPR013740">
    <property type="entry name" value="Redoxin"/>
</dbReference>
<protein>
    <submittedName>
        <fullName evidence="7">TlpA family protein disulfide reductase</fullName>
    </submittedName>
</protein>
<dbReference type="CDD" id="cd02966">
    <property type="entry name" value="TlpA_like_family"/>
    <property type="match status" value="1"/>
</dbReference>
<dbReference type="EMBL" id="JABASA010000008">
    <property type="protein sequence ID" value="NMD49067.1"/>
    <property type="molecule type" value="Genomic_DNA"/>
</dbReference>
<dbReference type="InterPro" id="IPR036249">
    <property type="entry name" value="Thioredoxin-like_sf"/>
</dbReference>
<dbReference type="InterPro" id="IPR013766">
    <property type="entry name" value="Thioredoxin_domain"/>
</dbReference>
<dbReference type="SUPFAM" id="SSF52833">
    <property type="entry name" value="Thioredoxin-like"/>
    <property type="match status" value="1"/>
</dbReference>
<evidence type="ECO:0000256" key="2">
    <source>
        <dbReference type="ARBA" id="ARBA00022748"/>
    </source>
</evidence>
<keyword evidence="2" id="KW-0201">Cytochrome c-type biogenesis</keyword>
<dbReference type="GO" id="GO:0016491">
    <property type="term" value="F:oxidoreductase activity"/>
    <property type="evidence" value="ECO:0007669"/>
    <property type="project" value="InterPro"/>
</dbReference>
<sequence length="187" mass="20849">MKKFMLPLALGVSLLGMGLINQTKSSAQGKTSPKIVQTAKKPAPAFKLKNKKGKIVSLSDYKGKKVYINVWATWCGPCMQEIPGLKKVYQAYKGKKNFVFLSVTSPSDLKYQNNNPIDKERSTILAKAKKKGITYPILYDYKDNFVKAYGIRSIPTHIFINSDGSLSQKIAGGLDESSLKYYLNKLK</sequence>
<dbReference type="Proteomes" id="UP000532121">
    <property type="component" value="Unassembled WGS sequence"/>
</dbReference>
<dbReference type="Pfam" id="PF08534">
    <property type="entry name" value="Redoxin"/>
    <property type="match status" value="1"/>
</dbReference>
<dbReference type="PANTHER" id="PTHR42852">
    <property type="entry name" value="THIOL:DISULFIDE INTERCHANGE PROTEIN DSBE"/>
    <property type="match status" value="1"/>
</dbReference>
<organism evidence="7 8">
    <name type="scientific">Streptococcus ratti</name>
    <dbReference type="NCBI Taxonomy" id="1341"/>
    <lineage>
        <taxon>Bacteria</taxon>
        <taxon>Bacillati</taxon>
        <taxon>Bacillota</taxon>
        <taxon>Bacilli</taxon>
        <taxon>Lactobacillales</taxon>
        <taxon>Streptococcaceae</taxon>
        <taxon>Streptococcus</taxon>
    </lineage>
</organism>
<dbReference type="AlphaFoldDB" id="A0A7X9LDR3"/>
<dbReference type="RefSeq" id="WP_193523427.1">
    <property type="nucleotide sequence ID" value="NZ_JABASA010000008.1"/>
</dbReference>
<comment type="caution">
    <text evidence="7">The sequence shown here is derived from an EMBL/GenBank/DDBJ whole genome shotgun (WGS) entry which is preliminary data.</text>
</comment>
<evidence type="ECO:0000256" key="3">
    <source>
        <dbReference type="ARBA" id="ARBA00022968"/>
    </source>
</evidence>
<evidence type="ECO:0000313" key="7">
    <source>
        <dbReference type="EMBL" id="NMD49067.1"/>
    </source>
</evidence>
<reference evidence="7 8" key="1">
    <citation type="submission" date="2020-04" db="EMBL/GenBank/DDBJ databases">
        <title>MicrobeNet Type strains.</title>
        <authorList>
            <person name="Nicholson A.C."/>
        </authorList>
    </citation>
    <scope>NUCLEOTIDE SEQUENCE [LARGE SCALE GENOMIC DNA]</scope>
    <source>
        <strain evidence="7 8">DSM 22768</strain>
    </source>
</reference>
<keyword evidence="5" id="KW-0676">Redox-active center</keyword>
<dbReference type="PROSITE" id="PS51352">
    <property type="entry name" value="THIOREDOXIN_2"/>
    <property type="match status" value="1"/>
</dbReference>
<name>A0A7X9LDR3_STRRT</name>
<keyword evidence="4" id="KW-1015">Disulfide bond</keyword>
<evidence type="ECO:0000256" key="4">
    <source>
        <dbReference type="ARBA" id="ARBA00023157"/>
    </source>
</evidence>
<keyword evidence="3" id="KW-0812">Transmembrane</keyword>
<proteinExistence type="predicted"/>
<accession>A0A7X9LDR3</accession>